<dbReference type="SMART" id="SM00184">
    <property type="entry name" value="RING"/>
    <property type="match status" value="1"/>
</dbReference>
<dbReference type="AlphaFoldDB" id="W7TVL5"/>
<dbReference type="CDD" id="cd16464">
    <property type="entry name" value="RING-H2_Pirh2-like"/>
    <property type="match status" value="1"/>
</dbReference>
<feature type="domain" description="CHY-type" evidence="7">
    <location>
        <begin position="569"/>
        <end position="639"/>
    </location>
</feature>
<dbReference type="Pfam" id="PF13639">
    <property type="entry name" value="zf-RING_2"/>
    <property type="match status" value="1"/>
</dbReference>
<evidence type="ECO:0000313" key="10">
    <source>
        <dbReference type="Proteomes" id="UP000019335"/>
    </source>
</evidence>
<feature type="domain" description="RING-type" evidence="6">
    <location>
        <begin position="709"/>
        <end position="751"/>
    </location>
</feature>
<feature type="compositionally biased region" description="Gly residues" evidence="5">
    <location>
        <begin position="395"/>
        <end position="410"/>
    </location>
</feature>
<proteinExistence type="predicted"/>
<feature type="region of interest" description="Disordered" evidence="5">
    <location>
        <begin position="342"/>
        <end position="423"/>
    </location>
</feature>
<dbReference type="Pfam" id="PF05495">
    <property type="entry name" value="zf-CHY"/>
    <property type="match status" value="1"/>
</dbReference>
<feature type="domain" description="CTCHY-type" evidence="8">
    <location>
        <begin position="641"/>
        <end position="708"/>
    </location>
</feature>
<dbReference type="InterPro" id="IPR037274">
    <property type="entry name" value="Znf_CHY_sf"/>
</dbReference>
<dbReference type="SUPFAM" id="SSF161245">
    <property type="entry name" value="Zinc hairpin stack"/>
    <property type="match status" value="1"/>
</dbReference>
<protein>
    <submittedName>
        <fullName evidence="9">Zinc finger protein</fullName>
    </submittedName>
</protein>
<dbReference type="Gene3D" id="1.20.120.520">
    <property type="entry name" value="nmb1532 protein domain like"/>
    <property type="match status" value="1"/>
</dbReference>
<name>W7TVL5_9STRA</name>
<dbReference type="PANTHER" id="PTHR21319">
    <property type="entry name" value="RING FINGER AND CHY ZINC FINGER DOMAIN-CONTAINING PROTEIN 1"/>
    <property type="match status" value="1"/>
</dbReference>
<dbReference type="InterPro" id="IPR013083">
    <property type="entry name" value="Znf_RING/FYVE/PHD"/>
</dbReference>
<dbReference type="GO" id="GO:0008270">
    <property type="term" value="F:zinc ion binding"/>
    <property type="evidence" value="ECO:0007669"/>
    <property type="project" value="UniProtKB-KW"/>
</dbReference>
<evidence type="ECO:0000259" key="7">
    <source>
        <dbReference type="PROSITE" id="PS51266"/>
    </source>
</evidence>
<dbReference type="GO" id="GO:0006511">
    <property type="term" value="P:ubiquitin-dependent protein catabolic process"/>
    <property type="evidence" value="ECO:0007669"/>
    <property type="project" value="TreeGrafter"/>
</dbReference>
<dbReference type="GO" id="GO:0061630">
    <property type="term" value="F:ubiquitin protein ligase activity"/>
    <property type="evidence" value="ECO:0007669"/>
    <property type="project" value="TreeGrafter"/>
</dbReference>
<feature type="region of interest" description="Disordered" evidence="5">
    <location>
        <begin position="468"/>
        <end position="566"/>
    </location>
</feature>
<evidence type="ECO:0000259" key="8">
    <source>
        <dbReference type="PROSITE" id="PS51270"/>
    </source>
</evidence>
<keyword evidence="2 4" id="KW-0863">Zinc-finger</keyword>
<dbReference type="PROSITE" id="PS50089">
    <property type="entry name" value="ZF_RING_2"/>
    <property type="match status" value="1"/>
</dbReference>
<dbReference type="GO" id="GO:0005634">
    <property type="term" value="C:nucleus"/>
    <property type="evidence" value="ECO:0007669"/>
    <property type="project" value="TreeGrafter"/>
</dbReference>
<dbReference type="InterPro" id="IPR039512">
    <property type="entry name" value="RCHY1_zinc-ribbon"/>
</dbReference>
<dbReference type="InterPro" id="IPR017921">
    <property type="entry name" value="Znf_CTCHY"/>
</dbReference>
<dbReference type="Gene3D" id="3.30.40.10">
    <property type="entry name" value="Zinc/RING finger domain, C3HC4 (zinc finger)"/>
    <property type="match status" value="1"/>
</dbReference>
<dbReference type="Pfam" id="PF14599">
    <property type="entry name" value="zinc_ribbon_6"/>
    <property type="match status" value="1"/>
</dbReference>
<feature type="compositionally biased region" description="Low complexity" evidence="5">
    <location>
        <begin position="534"/>
        <end position="546"/>
    </location>
</feature>
<evidence type="ECO:0000256" key="3">
    <source>
        <dbReference type="ARBA" id="ARBA00022833"/>
    </source>
</evidence>
<dbReference type="GO" id="GO:0016567">
    <property type="term" value="P:protein ubiquitination"/>
    <property type="evidence" value="ECO:0007669"/>
    <property type="project" value="TreeGrafter"/>
</dbReference>
<organism evidence="9 10">
    <name type="scientific">Nannochloropsis gaditana</name>
    <dbReference type="NCBI Taxonomy" id="72520"/>
    <lineage>
        <taxon>Eukaryota</taxon>
        <taxon>Sar</taxon>
        <taxon>Stramenopiles</taxon>
        <taxon>Ochrophyta</taxon>
        <taxon>Eustigmatophyceae</taxon>
        <taxon>Eustigmatales</taxon>
        <taxon>Monodopsidaceae</taxon>
        <taxon>Nannochloropsis</taxon>
    </lineage>
</organism>
<dbReference type="InterPro" id="IPR001841">
    <property type="entry name" value="Znf_RING"/>
</dbReference>
<dbReference type="InterPro" id="IPR037275">
    <property type="entry name" value="Znf_CTCHY_sf"/>
</dbReference>
<evidence type="ECO:0000256" key="4">
    <source>
        <dbReference type="PROSITE-ProRule" id="PRU00601"/>
    </source>
</evidence>
<feature type="compositionally biased region" description="Basic and acidic residues" evidence="5">
    <location>
        <begin position="518"/>
        <end position="532"/>
    </location>
</feature>
<dbReference type="InterPro" id="IPR008913">
    <property type="entry name" value="Znf_CHY"/>
</dbReference>
<evidence type="ECO:0000259" key="6">
    <source>
        <dbReference type="PROSITE" id="PS50089"/>
    </source>
</evidence>
<accession>W7TVL5</accession>
<evidence type="ECO:0000313" key="9">
    <source>
        <dbReference type="EMBL" id="EWM30182.1"/>
    </source>
</evidence>
<gene>
    <name evidence="9" type="ORF">Naga_100090g9</name>
</gene>
<dbReference type="Proteomes" id="UP000019335">
    <property type="component" value="Chromosome 1"/>
</dbReference>
<evidence type="ECO:0000256" key="2">
    <source>
        <dbReference type="ARBA" id="ARBA00022771"/>
    </source>
</evidence>
<evidence type="ECO:0000256" key="5">
    <source>
        <dbReference type="SAM" id="MobiDB-lite"/>
    </source>
</evidence>
<sequence>MGKHRKSSQLQRGLFLLTALPKPIRRACLPSKGKFLVEQAVLMAEVSSSVRSHEAHRAALADCPLVEIVHFHDCLRGEVQLFAAGTAKLRAIVSGRGVLSKEAIDLEARLHAQFLSLRRVFQAHSKAEDDLIWPALREKAWRDGVARESLECALEEDHSDEEYIFAEIEGLLSLLEKKMQPTLAIRPGRKPRSPSLRYWVPCFEFRCCGGTGGGSEPCPSLPAAEATPEVLRVVSDLEGLAVRASENMIRHLQREETEVLPLIQRCFSREEMARLVGAILGERPGDLMDTILAMMFRNLTPEARADMLRHVKHAVDGTFFDRWLSYVRLAHQASATAFVDETMGERGSSTGRQGQVAEGKDAGVGVEGERGGRETGNGFMACEHEEEEEGEGEEGTGVKGGGGQVTGGGRSSHSHPRGRPRPGCRMCGWVGRCPRESKLEPQEFEAAVRAIARDKSIGMIEKSKAVQTLRAAPWQQKRARPGPTVTAGTAGRIHPPPPPSFLASTTSTTFPSPSHHMVNHETPHAPGAKDHSGSSPSALAAPAVAAPLPPPHRPPSADTEALDRSPSYTPTGEFGCMHYRRACKLRAPCCGRLYPCRLCHDQALTDHAMDRYAVAEICCMRCGELQPPARTCRNPHCRHVFSAYYCDICRLYDDDVGKAIYHCPYCNVCRLGKGLGIDFRHCMTCNACVSLAVPPERHKCIEQALQRDCPVCSEPLFTSTTHYKVLSCGHSMHRQCYDAYRQTAYTCPICKKSMEDMSSHFAGLDLLLQAYPMPPEFATWRSDVLCQDCGEESRNIPYHFLYHKCANGCGSYNTRVLQAGDRGNGLPNKPWGLVIVDKKLETCTLHA</sequence>
<feature type="compositionally biased region" description="Low complexity" evidence="5">
    <location>
        <begin position="501"/>
        <end position="514"/>
    </location>
</feature>
<keyword evidence="3" id="KW-0862">Zinc</keyword>
<dbReference type="SUPFAM" id="SSF57850">
    <property type="entry name" value="RING/U-box"/>
    <property type="match status" value="1"/>
</dbReference>
<dbReference type="EMBL" id="AZIL01000039">
    <property type="protein sequence ID" value="EWM30182.1"/>
    <property type="molecule type" value="Genomic_DNA"/>
</dbReference>
<keyword evidence="10" id="KW-1185">Reference proteome</keyword>
<feature type="compositionally biased region" description="Basic residues" evidence="5">
    <location>
        <begin position="412"/>
        <end position="422"/>
    </location>
</feature>
<evidence type="ECO:0000256" key="1">
    <source>
        <dbReference type="ARBA" id="ARBA00022723"/>
    </source>
</evidence>
<dbReference type="PROSITE" id="PS51270">
    <property type="entry name" value="ZF_CTCHY"/>
    <property type="match status" value="1"/>
</dbReference>
<comment type="caution">
    <text evidence="9">The sequence shown here is derived from an EMBL/GenBank/DDBJ whole genome shotgun (WGS) entry which is preliminary data.</text>
</comment>
<dbReference type="PANTHER" id="PTHR21319:SF0">
    <property type="entry name" value="AND RING FINGER DOMAIN PROTEIN, PUTATIVE (AFU_ORTHOLOGUE AFUA_1G08900)-RELATED"/>
    <property type="match status" value="1"/>
</dbReference>
<feature type="compositionally biased region" description="Acidic residues" evidence="5">
    <location>
        <begin position="384"/>
        <end position="394"/>
    </location>
</feature>
<dbReference type="PROSITE" id="PS51266">
    <property type="entry name" value="ZF_CHY"/>
    <property type="match status" value="1"/>
</dbReference>
<dbReference type="OrthoDB" id="411372at2759"/>
<reference evidence="9 10" key="1">
    <citation type="journal article" date="2014" name="Mol. Plant">
        <title>Chromosome Scale Genome Assembly and Transcriptome Profiling of Nannochloropsis gaditana in Nitrogen Depletion.</title>
        <authorList>
            <person name="Corteggiani Carpinelli E."/>
            <person name="Telatin A."/>
            <person name="Vitulo N."/>
            <person name="Forcato C."/>
            <person name="D'Angelo M."/>
            <person name="Schiavon R."/>
            <person name="Vezzi A."/>
            <person name="Giacometti G.M."/>
            <person name="Morosinotto T."/>
            <person name="Valle G."/>
        </authorList>
    </citation>
    <scope>NUCLEOTIDE SEQUENCE [LARGE SCALE GENOMIC DNA]</scope>
    <source>
        <strain evidence="9 10">B-31</strain>
    </source>
</reference>
<keyword evidence="1" id="KW-0479">Metal-binding</keyword>
<dbReference type="SUPFAM" id="SSF161219">
    <property type="entry name" value="CHY zinc finger-like"/>
    <property type="match status" value="1"/>
</dbReference>
<dbReference type="Gene3D" id="2.20.28.10">
    <property type="match status" value="1"/>
</dbReference>
<dbReference type="CDD" id="cd12108">
    <property type="entry name" value="Hr-like"/>
    <property type="match status" value="1"/>
</dbReference>